<name>M7SP49_EUTLA</name>
<evidence type="ECO:0000313" key="3">
    <source>
        <dbReference type="EMBL" id="EMR68179.1"/>
    </source>
</evidence>
<dbReference type="EMBL" id="KB706291">
    <property type="protein sequence ID" value="EMR68179.1"/>
    <property type="molecule type" value="Genomic_DNA"/>
</dbReference>
<dbReference type="PANTHER" id="PTHR35606:SF4">
    <property type="entry name" value="CELLULOSE-BINDING FAMILY II PROTEIN"/>
    <property type="match status" value="1"/>
</dbReference>
<keyword evidence="2" id="KW-0732">Signal</keyword>
<evidence type="ECO:0000256" key="2">
    <source>
        <dbReference type="SAM" id="SignalP"/>
    </source>
</evidence>
<sequence>MQARFISILAAASAASAPLVSSMALKPQSDADPSVWAKLSGSRSRSPNLGPYMSPNPDKRQAGWSPPSDLATPLKEVWDHCLATYSSGLFGFTNYGWDQLRANNGNVNVCVRWESSASVTKEQRDQVATAVSRQYDKWFQWVYGYDNFPYSSVNVNIVGWAVTDTNLLQGSTDDIDVYTTTDSEGAPECAPECGRFFHQDDDYSSCSGGASRHYDQSLWLTDGFEGGAGGDWGQRISQEYFMELLSSENIHILLHELGHTYGLDDFYGKSSTQQD</sequence>
<protein>
    <submittedName>
        <fullName evidence="3">Putative cellulose-binding family ii protein</fullName>
    </submittedName>
</protein>
<dbReference type="AlphaFoldDB" id="M7SP49"/>
<proteinExistence type="predicted"/>
<dbReference type="HOGENOM" id="CLU_016835_1_0_1"/>
<keyword evidence="4" id="KW-1185">Reference proteome</keyword>
<accession>M7SP49</accession>
<organism evidence="3 4">
    <name type="scientific">Eutypa lata (strain UCR-EL1)</name>
    <name type="common">Grapevine dieback disease fungus</name>
    <name type="synonym">Eutypa armeniacae</name>
    <dbReference type="NCBI Taxonomy" id="1287681"/>
    <lineage>
        <taxon>Eukaryota</taxon>
        <taxon>Fungi</taxon>
        <taxon>Dikarya</taxon>
        <taxon>Ascomycota</taxon>
        <taxon>Pezizomycotina</taxon>
        <taxon>Sordariomycetes</taxon>
        <taxon>Xylariomycetidae</taxon>
        <taxon>Xylariales</taxon>
        <taxon>Diatrypaceae</taxon>
        <taxon>Eutypa</taxon>
    </lineage>
</organism>
<evidence type="ECO:0000313" key="4">
    <source>
        <dbReference type="Proteomes" id="UP000012174"/>
    </source>
</evidence>
<gene>
    <name evidence="3" type="ORF">UCREL1_4795</name>
</gene>
<feature type="chain" id="PRO_5004084822" evidence="2">
    <location>
        <begin position="25"/>
        <end position="275"/>
    </location>
</feature>
<dbReference type="eggNOG" id="ENOG502QQXU">
    <property type="taxonomic scope" value="Eukaryota"/>
</dbReference>
<feature type="region of interest" description="Disordered" evidence="1">
    <location>
        <begin position="35"/>
        <end position="66"/>
    </location>
</feature>
<dbReference type="OrthoDB" id="94998at2759"/>
<reference evidence="4" key="1">
    <citation type="journal article" date="2013" name="Genome Announc.">
        <title>Draft genome sequence of the grapevine dieback fungus Eutypa lata UCR-EL1.</title>
        <authorList>
            <person name="Blanco-Ulate B."/>
            <person name="Rolshausen P.E."/>
            <person name="Cantu D."/>
        </authorList>
    </citation>
    <scope>NUCLEOTIDE SEQUENCE [LARGE SCALE GENOMIC DNA]</scope>
    <source>
        <strain evidence="4">UCR-EL1</strain>
    </source>
</reference>
<dbReference type="PANTHER" id="PTHR35606">
    <property type="entry name" value="CELLULOSE-BINDING FAMILY II PROTEIN"/>
    <property type="match status" value="1"/>
</dbReference>
<evidence type="ECO:0000256" key="1">
    <source>
        <dbReference type="SAM" id="MobiDB-lite"/>
    </source>
</evidence>
<dbReference type="Proteomes" id="UP000012174">
    <property type="component" value="Unassembled WGS sequence"/>
</dbReference>
<dbReference type="KEGG" id="ela:UCREL1_4795"/>
<feature type="signal peptide" evidence="2">
    <location>
        <begin position="1"/>
        <end position="24"/>
    </location>
</feature>
<dbReference type="OMA" id="WALDQIM"/>